<dbReference type="Gene3D" id="3.30.160.60">
    <property type="entry name" value="Classic Zinc Finger"/>
    <property type="match status" value="1"/>
</dbReference>
<feature type="domain" description="B box-type" evidence="4">
    <location>
        <begin position="56"/>
        <end position="96"/>
    </location>
</feature>
<dbReference type="SUPFAM" id="SSF57845">
    <property type="entry name" value="B-box zinc-binding domain"/>
    <property type="match status" value="1"/>
</dbReference>
<evidence type="ECO:0000259" key="4">
    <source>
        <dbReference type="PROSITE" id="PS50119"/>
    </source>
</evidence>
<gene>
    <name evidence="5" type="ORF">MGAL_10B005889</name>
</gene>
<keyword evidence="1" id="KW-0862">Zinc</keyword>
<dbReference type="OrthoDB" id="1616686at2759"/>
<dbReference type="AlphaFoldDB" id="A0A8B6C1V3"/>
<feature type="compositionally biased region" description="Pro residues" evidence="3">
    <location>
        <begin position="355"/>
        <end position="444"/>
    </location>
</feature>
<feature type="compositionally biased region" description="Pro residues" evidence="3">
    <location>
        <begin position="327"/>
        <end position="342"/>
    </location>
</feature>
<feature type="compositionally biased region" description="Low complexity" evidence="3">
    <location>
        <begin position="445"/>
        <end position="456"/>
    </location>
</feature>
<dbReference type="PROSITE" id="PS50119">
    <property type="entry name" value="ZF_BBOX"/>
    <property type="match status" value="1"/>
</dbReference>
<evidence type="ECO:0000313" key="5">
    <source>
        <dbReference type="EMBL" id="VDH98974.1"/>
    </source>
</evidence>
<keyword evidence="1" id="KW-0863">Zinc-finger</keyword>
<accession>A0A8B6C1V3</accession>
<evidence type="ECO:0000256" key="3">
    <source>
        <dbReference type="SAM" id="MobiDB-lite"/>
    </source>
</evidence>
<comment type="caution">
    <text evidence="5">The sequence shown here is derived from an EMBL/GenBank/DDBJ whole genome shotgun (WGS) entry which is preliminary data.</text>
</comment>
<dbReference type="InterPro" id="IPR047153">
    <property type="entry name" value="TRIM45/56/19-like"/>
</dbReference>
<feature type="compositionally biased region" description="Pro residues" evidence="3">
    <location>
        <begin position="287"/>
        <end position="306"/>
    </location>
</feature>
<evidence type="ECO:0000313" key="6">
    <source>
        <dbReference type="Proteomes" id="UP000596742"/>
    </source>
</evidence>
<dbReference type="EMBL" id="UYJE01001074">
    <property type="protein sequence ID" value="VDH98974.1"/>
    <property type="molecule type" value="Genomic_DNA"/>
</dbReference>
<feature type="coiled-coil region" evidence="2">
    <location>
        <begin position="151"/>
        <end position="226"/>
    </location>
</feature>
<feature type="region of interest" description="Disordered" evidence="3">
    <location>
        <begin position="282"/>
        <end position="456"/>
    </location>
</feature>
<organism evidence="5 6">
    <name type="scientific">Mytilus galloprovincialis</name>
    <name type="common">Mediterranean mussel</name>
    <dbReference type="NCBI Taxonomy" id="29158"/>
    <lineage>
        <taxon>Eukaryota</taxon>
        <taxon>Metazoa</taxon>
        <taxon>Spiralia</taxon>
        <taxon>Lophotrochozoa</taxon>
        <taxon>Mollusca</taxon>
        <taxon>Bivalvia</taxon>
        <taxon>Autobranchia</taxon>
        <taxon>Pteriomorphia</taxon>
        <taxon>Mytilida</taxon>
        <taxon>Mytiloidea</taxon>
        <taxon>Mytilidae</taxon>
        <taxon>Mytilinae</taxon>
        <taxon>Mytilus</taxon>
    </lineage>
</organism>
<keyword evidence="6" id="KW-1185">Reference proteome</keyword>
<dbReference type="PANTHER" id="PTHR25462">
    <property type="entry name" value="BONUS, ISOFORM C-RELATED"/>
    <property type="match status" value="1"/>
</dbReference>
<dbReference type="PRINTS" id="PR01217">
    <property type="entry name" value="PRICHEXTENSN"/>
</dbReference>
<reference evidence="5" key="1">
    <citation type="submission" date="2018-11" db="EMBL/GenBank/DDBJ databases">
        <authorList>
            <person name="Alioto T."/>
            <person name="Alioto T."/>
        </authorList>
    </citation>
    <scope>NUCLEOTIDE SEQUENCE</scope>
</reference>
<dbReference type="GO" id="GO:0008270">
    <property type="term" value="F:zinc ion binding"/>
    <property type="evidence" value="ECO:0007669"/>
    <property type="project" value="UniProtKB-KW"/>
</dbReference>
<feature type="compositionally biased region" description="Low complexity" evidence="3">
    <location>
        <begin position="343"/>
        <end position="354"/>
    </location>
</feature>
<dbReference type="SMART" id="SM00336">
    <property type="entry name" value="BBOX"/>
    <property type="match status" value="2"/>
</dbReference>
<dbReference type="Pfam" id="PF00643">
    <property type="entry name" value="zf-B_box"/>
    <property type="match status" value="1"/>
</dbReference>
<proteinExistence type="predicted"/>
<dbReference type="Proteomes" id="UP000596742">
    <property type="component" value="Unassembled WGS sequence"/>
</dbReference>
<name>A0A8B6C1V3_MYTGA</name>
<sequence>MAQFAFKSCDICMSGPGKNCCKQCDQWLCDYCKTLHLRSKISRNHTFLSGESINPDDKLSCREHEENFIFYCIDCDIPICKMCIVNKHKKHDTSEINESIQGLQAEVKQVTESKITSAKTNLNKIKQSTDKYHSDIIEALRAITEDGNEIKQEVDQQILALKESLEQMEAENIQALEPIRTELQNDIEKLEKCQNDLAESEKITDVAELLKSLKQIKSDIADTKEKEPPIMPTVKYAKKDRPEKEILKYFGEISVKEIKYSTTLQKSQSEQNQVMTTGSLAKFTMQQPPPPRPQPPQSSSPPPPQNLQPSTPQQLQPSTPPSSQNSKPPPLPPPPRPQPPKPSSQSPQQQAQPSSPKPPQQPQSPPPIRPLPPQPSSQPPQQQPQPSSPQPPQQPQSPPPPRPLPPQPSSQPPQQQPQPSSPQPPQQPQSPPQPRSIPPKPSLPSPQQQPYKPQER</sequence>
<dbReference type="PANTHER" id="PTHR25462:SF296">
    <property type="entry name" value="MEIOTIC P26, ISOFORM F"/>
    <property type="match status" value="1"/>
</dbReference>
<keyword evidence="1" id="KW-0479">Metal-binding</keyword>
<dbReference type="InterPro" id="IPR000315">
    <property type="entry name" value="Znf_B-box"/>
</dbReference>
<evidence type="ECO:0000256" key="2">
    <source>
        <dbReference type="SAM" id="Coils"/>
    </source>
</evidence>
<protein>
    <recommendedName>
        <fullName evidence="4">B box-type domain-containing protein</fullName>
    </recommendedName>
</protein>
<feature type="compositionally biased region" description="Low complexity" evidence="3">
    <location>
        <begin position="307"/>
        <end position="326"/>
    </location>
</feature>
<dbReference type="CDD" id="cd19757">
    <property type="entry name" value="Bbox1"/>
    <property type="match status" value="1"/>
</dbReference>
<evidence type="ECO:0000256" key="1">
    <source>
        <dbReference type="PROSITE-ProRule" id="PRU00024"/>
    </source>
</evidence>
<keyword evidence="2" id="KW-0175">Coiled coil</keyword>